<dbReference type="GO" id="GO:0015203">
    <property type="term" value="F:polyamine transmembrane transporter activity"/>
    <property type="evidence" value="ECO:0007669"/>
    <property type="project" value="UniProtKB-ARBA"/>
</dbReference>
<evidence type="ECO:0000256" key="3">
    <source>
        <dbReference type="ARBA" id="ARBA00022475"/>
    </source>
</evidence>
<dbReference type="OrthoDB" id="5982228at2759"/>
<evidence type="ECO:0000256" key="4">
    <source>
        <dbReference type="ARBA" id="ARBA00022692"/>
    </source>
</evidence>
<dbReference type="PANTHER" id="PTHR45826:SF2">
    <property type="entry name" value="AMINO ACID TRANSPORTER"/>
    <property type="match status" value="1"/>
</dbReference>
<feature type="region of interest" description="Disordered" evidence="8">
    <location>
        <begin position="23"/>
        <end position="48"/>
    </location>
</feature>
<name>K2MVI4_TRYCR</name>
<protein>
    <submittedName>
        <fullName evidence="10">Amino acid permease/transporter, putative</fullName>
    </submittedName>
</protein>
<evidence type="ECO:0000256" key="8">
    <source>
        <dbReference type="SAM" id="MobiDB-lite"/>
    </source>
</evidence>
<feature type="transmembrane region" description="Helical" evidence="9">
    <location>
        <begin position="119"/>
        <end position="145"/>
    </location>
</feature>
<dbReference type="Gene3D" id="1.20.1740.10">
    <property type="entry name" value="Amino acid/polyamine transporter I"/>
    <property type="match status" value="1"/>
</dbReference>
<evidence type="ECO:0000256" key="2">
    <source>
        <dbReference type="ARBA" id="ARBA00022448"/>
    </source>
</evidence>
<feature type="transmembrane region" description="Helical" evidence="9">
    <location>
        <begin position="306"/>
        <end position="328"/>
    </location>
</feature>
<evidence type="ECO:0000256" key="7">
    <source>
        <dbReference type="ARBA" id="ARBA00024041"/>
    </source>
</evidence>
<sequence length="503" mass="55759">MSERQYFEHPRWHLLRRNNAAVGGTTSDIPTGNLPSDQGTGVSDDEKKNVPKRTLSSLMLLGIMYTYTTSGAYAIEETVMGGGPLLTLVVITLIPVLMAMPTALVVAELATAIPSNAGFLMWVSVSFHRVVYFSMVIQSLLLIFIDNALYPVLFSEYVCTTFSCTTAANKGFRAGMLFVTYVLNLTGVRAVGMVSVMLTVATIVPFVLMFSMHLFKNNFYLNWPAISFIPAAIDWSTFISTASWNLCGLEQVATVTEEVKTPHRTIIRALVPLLGLCYLTYIPPILTGASSKKGPPDISEWKTGYWSYVAYNVGGSPLQVLLIMGSFFSAFGMMISSLCTTSQVIAGVAYTEVFPGPVNRILYQRNKRFGTYHWTLTLNTLITGLFSVFLDFGPLVKSDQVLYGIRVVVIFLSFLIIRHRYPHLSRPFRLPLEGYKLGVMIFPLLLFTALTVVAMMEDLQTVIVNLSVIGGTLVLSFIYCFFIRKGEFFGRVVTETVGEREGD</sequence>
<keyword evidence="5 9" id="KW-1133">Transmembrane helix</keyword>
<evidence type="ECO:0000313" key="11">
    <source>
        <dbReference type="Proteomes" id="UP000007350"/>
    </source>
</evidence>
<organism evidence="10 11">
    <name type="scientific">Trypanosoma cruzi marinkellei</name>
    <dbReference type="NCBI Taxonomy" id="85056"/>
    <lineage>
        <taxon>Eukaryota</taxon>
        <taxon>Discoba</taxon>
        <taxon>Euglenozoa</taxon>
        <taxon>Kinetoplastea</taxon>
        <taxon>Metakinetoplastina</taxon>
        <taxon>Trypanosomatida</taxon>
        <taxon>Trypanosomatidae</taxon>
        <taxon>Trypanosoma</taxon>
        <taxon>Schizotrypanum</taxon>
    </lineage>
</organism>
<dbReference type="EMBL" id="AHKC01001502">
    <property type="protein sequence ID" value="EKF39253.1"/>
    <property type="molecule type" value="Genomic_DNA"/>
</dbReference>
<gene>
    <name evidence="10" type="ORF">MOQ_000525</name>
</gene>
<evidence type="ECO:0000256" key="6">
    <source>
        <dbReference type="ARBA" id="ARBA00023136"/>
    </source>
</evidence>
<feature type="transmembrane region" description="Helical" evidence="9">
    <location>
        <begin position="87"/>
        <end position="107"/>
    </location>
</feature>
<dbReference type="Pfam" id="PF13520">
    <property type="entry name" value="AA_permease_2"/>
    <property type="match status" value="1"/>
</dbReference>
<reference evidence="10 11" key="1">
    <citation type="journal article" date="2012" name="BMC Genomics">
        <title>Comparative genomic analysis of human infective Trypanosoma cruzi lineages with the bat-restricted subspecies T. cruzi marinkellei.</title>
        <authorList>
            <person name="Franzen O."/>
            <person name="Talavera-Lopez C."/>
            <person name="Ochaya S."/>
            <person name="Butler C.E."/>
            <person name="Messenger L.A."/>
            <person name="Lewis M.D."/>
            <person name="Llewellyn M.S."/>
            <person name="Marinkelle C.J."/>
            <person name="Tyler K.M."/>
            <person name="Miles M.A."/>
            <person name="Andersson B."/>
        </authorList>
    </citation>
    <scope>NUCLEOTIDE SEQUENCE [LARGE SCALE GENOMIC DNA]</scope>
    <source>
        <strain evidence="10 11">B7</strain>
    </source>
</reference>
<feature type="transmembrane region" description="Helical" evidence="9">
    <location>
        <begin position="190"/>
        <end position="210"/>
    </location>
</feature>
<keyword evidence="3" id="KW-1003">Cell membrane</keyword>
<dbReference type="Proteomes" id="UP000007350">
    <property type="component" value="Unassembled WGS sequence"/>
</dbReference>
<feature type="transmembrane region" description="Helical" evidence="9">
    <location>
        <begin position="55"/>
        <end position="75"/>
    </location>
</feature>
<accession>K2MVI4</accession>
<feature type="transmembrane region" description="Helical" evidence="9">
    <location>
        <begin position="266"/>
        <end position="286"/>
    </location>
</feature>
<dbReference type="AlphaFoldDB" id="K2MVI4"/>
<feature type="transmembrane region" description="Helical" evidence="9">
    <location>
        <begin position="437"/>
        <end position="456"/>
    </location>
</feature>
<dbReference type="InterPro" id="IPR044566">
    <property type="entry name" value="RMV1-like"/>
</dbReference>
<keyword evidence="6 9" id="KW-0472">Membrane</keyword>
<dbReference type="GO" id="GO:0005886">
    <property type="term" value="C:plasma membrane"/>
    <property type="evidence" value="ECO:0007669"/>
    <property type="project" value="UniProtKB-SubCell"/>
</dbReference>
<evidence type="ECO:0000256" key="1">
    <source>
        <dbReference type="ARBA" id="ARBA00004651"/>
    </source>
</evidence>
<dbReference type="PIRSF" id="PIRSF006060">
    <property type="entry name" value="AA_transporter"/>
    <property type="match status" value="1"/>
</dbReference>
<feature type="transmembrane region" description="Helical" evidence="9">
    <location>
        <begin position="369"/>
        <end position="389"/>
    </location>
</feature>
<keyword evidence="2" id="KW-0813">Transport</keyword>
<comment type="subcellular location">
    <subcellularLocation>
        <location evidence="1">Cell membrane</location>
        <topology evidence="1">Multi-pass membrane protein</topology>
    </subcellularLocation>
</comment>
<feature type="transmembrane region" description="Helical" evidence="9">
    <location>
        <begin position="401"/>
        <end position="417"/>
    </location>
</feature>
<evidence type="ECO:0000256" key="5">
    <source>
        <dbReference type="ARBA" id="ARBA00022989"/>
    </source>
</evidence>
<proteinExistence type="inferred from homology"/>
<evidence type="ECO:0000313" key="10">
    <source>
        <dbReference type="EMBL" id="EKF39253.1"/>
    </source>
</evidence>
<keyword evidence="4 9" id="KW-0812">Transmembrane</keyword>
<feature type="compositionally biased region" description="Polar residues" evidence="8">
    <location>
        <begin position="24"/>
        <end position="41"/>
    </location>
</feature>
<dbReference type="InterPro" id="IPR002293">
    <property type="entry name" value="AA/rel_permease1"/>
</dbReference>
<dbReference type="PANTHER" id="PTHR45826">
    <property type="entry name" value="POLYAMINE TRANSPORTER PUT1"/>
    <property type="match status" value="1"/>
</dbReference>
<keyword evidence="11" id="KW-1185">Reference proteome</keyword>
<evidence type="ECO:0000256" key="9">
    <source>
        <dbReference type="SAM" id="Phobius"/>
    </source>
</evidence>
<feature type="transmembrane region" description="Helical" evidence="9">
    <location>
        <begin position="462"/>
        <end position="482"/>
    </location>
</feature>
<comment type="similarity">
    <text evidence="7">Belongs to the amino acid-polyamine-organocation (APC) superfamily. Polyamine:cation symporter (PHS) (TC 2.A.3.12) family.</text>
</comment>
<comment type="caution">
    <text evidence="10">The sequence shown here is derived from an EMBL/GenBank/DDBJ whole genome shotgun (WGS) entry which is preliminary data.</text>
</comment>